<organism evidence="3 4">
    <name type="scientific">Allopontixanthobacter sediminis</name>
    <dbReference type="NCBI Taxonomy" id="1689985"/>
    <lineage>
        <taxon>Bacteria</taxon>
        <taxon>Pseudomonadati</taxon>
        <taxon>Pseudomonadota</taxon>
        <taxon>Alphaproteobacteria</taxon>
        <taxon>Sphingomonadales</taxon>
        <taxon>Erythrobacteraceae</taxon>
        <taxon>Allopontixanthobacter</taxon>
    </lineage>
</organism>
<evidence type="ECO:0000313" key="4">
    <source>
        <dbReference type="Proteomes" id="UP000431922"/>
    </source>
</evidence>
<evidence type="ECO:0000313" key="3">
    <source>
        <dbReference type="EMBL" id="MXP44532.1"/>
    </source>
</evidence>
<evidence type="ECO:0000256" key="1">
    <source>
        <dbReference type="ARBA" id="ARBA00022801"/>
    </source>
</evidence>
<dbReference type="Proteomes" id="UP000431922">
    <property type="component" value="Unassembled WGS sequence"/>
</dbReference>
<dbReference type="InterPro" id="IPR029058">
    <property type="entry name" value="AB_hydrolase_fold"/>
</dbReference>
<comment type="caution">
    <text evidence="3">The sequence shown here is derived from an EMBL/GenBank/DDBJ whole genome shotgun (WGS) entry which is preliminary data.</text>
</comment>
<dbReference type="SUPFAM" id="SSF53474">
    <property type="entry name" value="alpha/beta-Hydrolases"/>
    <property type="match status" value="1"/>
</dbReference>
<accession>A0A845B4R8</accession>
<keyword evidence="1 3" id="KW-0378">Hydrolase</keyword>
<dbReference type="PANTHER" id="PTHR48081:SF9">
    <property type="entry name" value="CARBOXYLESTERASE"/>
    <property type="match status" value="1"/>
</dbReference>
<dbReference type="EMBL" id="WTYL01000002">
    <property type="protein sequence ID" value="MXP44532.1"/>
    <property type="molecule type" value="Genomic_DNA"/>
</dbReference>
<dbReference type="RefSeq" id="WP_160756114.1">
    <property type="nucleotide sequence ID" value="NZ_WTYL01000002.1"/>
</dbReference>
<dbReference type="InterPro" id="IPR050300">
    <property type="entry name" value="GDXG_lipolytic_enzyme"/>
</dbReference>
<keyword evidence="4" id="KW-1185">Reference proteome</keyword>
<dbReference type="AlphaFoldDB" id="A0A845B4R8"/>
<dbReference type="Gene3D" id="3.40.50.1820">
    <property type="entry name" value="alpha/beta hydrolase"/>
    <property type="match status" value="1"/>
</dbReference>
<sequence>MTKKGWRRMGWITLGLVVVAASGAAMFRFAVTRNGPAVIDAVDRVAGGARGVALVHRETIGPDPQQKIAVYNAEGDEAAKPVIVFVHGGSWRSGDPDDYSFVARALAPEGFTVVLAGYRLGNGGEYPAMLQDTASAIAWTRQNVARYGGDPDAILVAGHSAGAYNVVQVALDRHWLERAGVSPSVIMGVVGLSGPYDFLPLDSDSTKAAFGDAPDLPATQPVNYLRADAPPMLLIHGEKDTLVKPRNTQALYTGLIAAGGTVTTVYFPEMDHNAPLLAMASPWRKNGHVVPAIVRFANSVAASAKAEGAAANPSVPVQATIR</sequence>
<dbReference type="InterPro" id="IPR049492">
    <property type="entry name" value="BD-FAE-like_dom"/>
</dbReference>
<dbReference type="GO" id="GO:0016787">
    <property type="term" value="F:hydrolase activity"/>
    <property type="evidence" value="ECO:0007669"/>
    <property type="project" value="UniProtKB-KW"/>
</dbReference>
<dbReference type="Pfam" id="PF20434">
    <property type="entry name" value="BD-FAE"/>
    <property type="match status" value="1"/>
</dbReference>
<evidence type="ECO:0000259" key="2">
    <source>
        <dbReference type="Pfam" id="PF20434"/>
    </source>
</evidence>
<dbReference type="PANTHER" id="PTHR48081">
    <property type="entry name" value="AB HYDROLASE SUPERFAMILY PROTEIN C4A8.06C"/>
    <property type="match status" value="1"/>
</dbReference>
<proteinExistence type="predicted"/>
<gene>
    <name evidence="3" type="ORF">GRI65_08685</name>
</gene>
<dbReference type="OrthoDB" id="9771666at2"/>
<feature type="domain" description="BD-FAE-like" evidence="2">
    <location>
        <begin position="70"/>
        <end position="253"/>
    </location>
</feature>
<reference evidence="3 4" key="1">
    <citation type="submission" date="2019-12" db="EMBL/GenBank/DDBJ databases">
        <title>Genomic-based taxomic classification of the family Erythrobacteraceae.</title>
        <authorList>
            <person name="Xu L."/>
        </authorList>
    </citation>
    <scope>NUCLEOTIDE SEQUENCE [LARGE SCALE GENOMIC DNA]</scope>
    <source>
        <strain evidence="3 4">KCTC 42453</strain>
    </source>
</reference>
<protein>
    <submittedName>
        <fullName evidence="3">Alpha/beta hydrolase fold domain-containing protein</fullName>
    </submittedName>
</protein>
<name>A0A845B4R8_9SPHN</name>